<proteinExistence type="predicted"/>
<dbReference type="GO" id="GO:0008168">
    <property type="term" value="F:methyltransferase activity"/>
    <property type="evidence" value="ECO:0007669"/>
    <property type="project" value="UniProtKB-KW"/>
</dbReference>
<dbReference type="EMBL" id="JABFCY010000019">
    <property type="protein sequence ID" value="NNU63078.1"/>
    <property type="molecule type" value="Genomic_DNA"/>
</dbReference>
<gene>
    <name evidence="2" type="ORF">HKX02_22890</name>
</gene>
<keyword evidence="2" id="KW-0489">Methyltransferase</keyword>
<dbReference type="InterPro" id="IPR006342">
    <property type="entry name" value="FkbM_mtfrase"/>
</dbReference>
<dbReference type="SUPFAM" id="SSF53335">
    <property type="entry name" value="S-adenosyl-L-methionine-dependent methyltransferases"/>
    <property type="match status" value="1"/>
</dbReference>
<comment type="caution">
    <text evidence="2">The sequence shown here is derived from an EMBL/GenBank/DDBJ whole genome shotgun (WGS) entry which is preliminary data.</text>
</comment>
<keyword evidence="3" id="KW-1185">Reference proteome</keyword>
<evidence type="ECO:0000313" key="2">
    <source>
        <dbReference type="EMBL" id="NNU63078.1"/>
    </source>
</evidence>
<dbReference type="Proteomes" id="UP000574931">
    <property type="component" value="Unassembled WGS sequence"/>
</dbReference>
<reference evidence="2 3" key="1">
    <citation type="submission" date="2020-05" db="EMBL/GenBank/DDBJ databases">
        <title>Draft Genome Sequence of Ochrobactrum soli Isolated from Stable Fly Gut.</title>
        <authorList>
            <person name="Pileggi M.T."/>
            <person name="Vazhakkala L.J."/>
            <person name="Wong C.N."/>
        </authorList>
    </citation>
    <scope>NUCLEOTIDE SEQUENCE [LARGE SCALE GENOMIC DNA]</scope>
    <source>
        <strain evidence="2 3">MTP-C0764</strain>
    </source>
</reference>
<evidence type="ECO:0000313" key="3">
    <source>
        <dbReference type="Proteomes" id="UP000574931"/>
    </source>
</evidence>
<dbReference type="InterPro" id="IPR052514">
    <property type="entry name" value="SAM-dependent_MTase"/>
</dbReference>
<dbReference type="PANTHER" id="PTHR34203">
    <property type="entry name" value="METHYLTRANSFERASE, FKBM FAMILY PROTEIN"/>
    <property type="match status" value="1"/>
</dbReference>
<organism evidence="2 3">
    <name type="scientific">Ochrobactrum soli</name>
    <dbReference type="NCBI Taxonomy" id="2448455"/>
    <lineage>
        <taxon>Bacteria</taxon>
        <taxon>Pseudomonadati</taxon>
        <taxon>Pseudomonadota</taxon>
        <taxon>Alphaproteobacteria</taxon>
        <taxon>Hyphomicrobiales</taxon>
        <taxon>Brucellaceae</taxon>
        <taxon>Brucella/Ochrobactrum group</taxon>
        <taxon>Ochrobactrum</taxon>
    </lineage>
</organism>
<keyword evidence="2" id="KW-0808">Transferase</keyword>
<evidence type="ECO:0000259" key="1">
    <source>
        <dbReference type="Pfam" id="PF05050"/>
    </source>
</evidence>
<feature type="domain" description="Methyltransferase FkbM" evidence="1">
    <location>
        <begin position="31"/>
        <end position="199"/>
    </location>
</feature>
<dbReference type="InterPro" id="IPR029063">
    <property type="entry name" value="SAM-dependent_MTases_sf"/>
</dbReference>
<sequence>MKREAKNMNGLDDFIADMSLLFCEKPVVYIDVGAHHGETYAAFESSDIIISEAHLFEPSSSNFSILSERVRLEYGDRNVKIYRTAVSDIIGSLYLHEDDDMTKVISGDEYNSKKNCHSVVESNCTTLDSHFEKSELRHVSIIKIDIEGHEISALRGAEKLLSSCKVDVIYIEVGFNLQNQQQTYYRDVENYLEKYDYKIFRIYEQFHEWPHDSLILRRANIAFVSKEFAGKNKFSSVFGSKEGRDDVELIKEKLDAMRADLDCARRDYLEIKHSTSWKITAPLRVLKRAIRCLFKYS</sequence>
<dbReference type="Gene3D" id="3.40.50.150">
    <property type="entry name" value="Vaccinia Virus protein VP39"/>
    <property type="match status" value="1"/>
</dbReference>
<protein>
    <submittedName>
        <fullName evidence="2">FkbM family methyltransferase</fullName>
    </submittedName>
</protein>
<dbReference type="AlphaFoldDB" id="A0A849KX19"/>
<dbReference type="NCBIfam" id="TIGR01444">
    <property type="entry name" value="fkbM_fam"/>
    <property type="match status" value="1"/>
</dbReference>
<dbReference type="GO" id="GO:0032259">
    <property type="term" value="P:methylation"/>
    <property type="evidence" value="ECO:0007669"/>
    <property type="project" value="UniProtKB-KW"/>
</dbReference>
<dbReference type="RefSeq" id="WP_171319452.1">
    <property type="nucleotide sequence ID" value="NZ_JABFCY010000019.1"/>
</dbReference>
<dbReference type="PANTHER" id="PTHR34203:SF15">
    <property type="entry name" value="SLL1173 PROTEIN"/>
    <property type="match status" value="1"/>
</dbReference>
<name>A0A849KX19_9HYPH</name>
<dbReference type="Pfam" id="PF05050">
    <property type="entry name" value="Methyltransf_21"/>
    <property type="match status" value="1"/>
</dbReference>
<accession>A0A849KX19</accession>